<dbReference type="STRING" id="258533.BN977_00601"/>
<evidence type="ECO:0000256" key="10">
    <source>
        <dbReference type="ARBA" id="ARBA00047663"/>
    </source>
</evidence>
<name>W9BGX5_MYCCO</name>
<evidence type="ECO:0000256" key="6">
    <source>
        <dbReference type="ARBA" id="ARBA00022679"/>
    </source>
</evidence>
<dbReference type="Gene3D" id="3.40.50.300">
    <property type="entry name" value="P-loop containing nucleotide triphosphate hydrolases"/>
    <property type="match status" value="1"/>
</dbReference>
<dbReference type="EMBL" id="CCBB010000001">
    <property type="protein sequence ID" value="CDO05825.1"/>
    <property type="molecule type" value="Genomic_DNA"/>
</dbReference>
<dbReference type="EC" id="2.7.1.19" evidence="3 11"/>
<feature type="domain" description="Phosphoribulokinase/uridine kinase" evidence="12">
    <location>
        <begin position="2"/>
        <end position="175"/>
    </location>
</feature>
<keyword evidence="8" id="KW-0418">Kinase</keyword>
<protein>
    <recommendedName>
        <fullName evidence="3 11">Phosphoribulokinase</fullName>
        <ecNumber evidence="3 11">2.7.1.19</ecNumber>
    </recommendedName>
</protein>
<evidence type="ECO:0000256" key="7">
    <source>
        <dbReference type="ARBA" id="ARBA00022741"/>
    </source>
</evidence>
<comment type="caution">
    <text evidence="13">The sequence shown here is derived from an EMBL/GenBank/DDBJ whole genome shotgun (WGS) entry which is preliminary data.</text>
</comment>
<evidence type="ECO:0000256" key="8">
    <source>
        <dbReference type="ARBA" id="ARBA00022777"/>
    </source>
</evidence>
<keyword evidence="7" id="KW-0547">Nucleotide-binding</keyword>
<evidence type="ECO:0000256" key="11">
    <source>
        <dbReference type="RuleBase" id="RU004082"/>
    </source>
</evidence>
<dbReference type="eggNOG" id="COG0572">
    <property type="taxonomic scope" value="Bacteria"/>
</dbReference>
<reference evidence="13" key="2">
    <citation type="submission" date="2014-03" db="EMBL/GenBank/DDBJ databases">
        <authorList>
            <person name="Urmite Genomes"/>
        </authorList>
    </citation>
    <scope>NUCLEOTIDE SEQUENCE</scope>
    <source>
        <strain evidence="13">DSM 44829</strain>
    </source>
</reference>
<dbReference type="NCBIfam" id="NF005655">
    <property type="entry name" value="PRK07429.1"/>
    <property type="match status" value="1"/>
</dbReference>
<accession>W9BGX5</accession>
<evidence type="ECO:0000256" key="2">
    <source>
        <dbReference type="ARBA" id="ARBA00009719"/>
    </source>
</evidence>
<dbReference type="PANTHER" id="PTHR10285">
    <property type="entry name" value="URIDINE KINASE"/>
    <property type="match status" value="1"/>
</dbReference>
<dbReference type="GO" id="GO:0019253">
    <property type="term" value="P:reductive pentose-phosphate cycle"/>
    <property type="evidence" value="ECO:0007669"/>
    <property type="project" value="UniProtKB-KW"/>
</dbReference>
<evidence type="ECO:0000313" key="13">
    <source>
        <dbReference type="EMBL" id="CDO05825.1"/>
    </source>
</evidence>
<keyword evidence="5" id="KW-0113">Calvin cycle</keyword>
<evidence type="ECO:0000256" key="4">
    <source>
        <dbReference type="ARBA" id="ARBA00022531"/>
    </source>
</evidence>
<keyword evidence="9" id="KW-0067">ATP-binding</keyword>
<evidence type="ECO:0000256" key="9">
    <source>
        <dbReference type="ARBA" id="ARBA00022840"/>
    </source>
</evidence>
<proteinExistence type="inferred from homology"/>
<dbReference type="InterPro" id="IPR027417">
    <property type="entry name" value="P-loop_NTPase"/>
</dbReference>
<gene>
    <name evidence="13" type="primary">prk</name>
    <name evidence="13" type="ORF">BN977_00601</name>
</gene>
<dbReference type="GO" id="GO:0005524">
    <property type="term" value="F:ATP binding"/>
    <property type="evidence" value="ECO:0007669"/>
    <property type="project" value="UniProtKB-KW"/>
</dbReference>
<dbReference type="AlphaFoldDB" id="W9BGX5"/>
<evidence type="ECO:0000259" key="12">
    <source>
        <dbReference type="Pfam" id="PF00485"/>
    </source>
</evidence>
<comment type="catalytic activity">
    <reaction evidence="10 11">
        <text>D-ribulose 5-phosphate + ATP = D-ribulose 1,5-bisphosphate + ADP + H(+)</text>
        <dbReference type="Rhea" id="RHEA:19365"/>
        <dbReference type="ChEBI" id="CHEBI:15378"/>
        <dbReference type="ChEBI" id="CHEBI:30616"/>
        <dbReference type="ChEBI" id="CHEBI:57870"/>
        <dbReference type="ChEBI" id="CHEBI:58121"/>
        <dbReference type="ChEBI" id="CHEBI:456216"/>
        <dbReference type="EC" id="2.7.1.19"/>
    </reaction>
</comment>
<evidence type="ECO:0000256" key="1">
    <source>
        <dbReference type="ARBA" id="ARBA00005215"/>
    </source>
</evidence>
<evidence type="ECO:0000313" key="14">
    <source>
        <dbReference type="Proteomes" id="UP000028870"/>
    </source>
</evidence>
<dbReference type="PRINTS" id="PR00478">
    <property type="entry name" value="PHRIBLKINASE"/>
</dbReference>
<dbReference type="InterPro" id="IPR006082">
    <property type="entry name" value="PRK"/>
</dbReference>
<dbReference type="Pfam" id="PF00485">
    <property type="entry name" value="PRK"/>
    <property type="match status" value="1"/>
</dbReference>
<reference evidence="13" key="1">
    <citation type="submission" date="2014-03" db="EMBL/GenBank/DDBJ databases">
        <title>Draft Genome Sequence of Mycobacterium cosmeticum DSM 44829.</title>
        <authorList>
            <person name="Croce O."/>
            <person name="Robert C."/>
            <person name="Raoult D."/>
            <person name="Drancourt M."/>
        </authorList>
    </citation>
    <scope>NUCLEOTIDE SEQUENCE [LARGE SCALE GENOMIC DNA]</scope>
    <source>
        <strain evidence="13">DSM 44829</strain>
    </source>
</reference>
<dbReference type="PROSITE" id="PS00567">
    <property type="entry name" value="PHOSPHORIBULOKINASE"/>
    <property type="match status" value="1"/>
</dbReference>
<evidence type="ECO:0000256" key="3">
    <source>
        <dbReference type="ARBA" id="ARBA00012042"/>
    </source>
</evidence>
<dbReference type="Proteomes" id="UP000028870">
    <property type="component" value="Unassembled WGS sequence"/>
</dbReference>
<keyword evidence="6" id="KW-0808">Transferase</keyword>
<organism evidence="13 14">
    <name type="scientific">Mycolicibacterium cosmeticum</name>
    <dbReference type="NCBI Taxonomy" id="258533"/>
    <lineage>
        <taxon>Bacteria</taxon>
        <taxon>Bacillati</taxon>
        <taxon>Actinomycetota</taxon>
        <taxon>Actinomycetes</taxon>
        <taxon>Mycobacteriales</taxon>
        <taxon>Mycobacteriaceae</taxon>
        <taxon>Mycolicibacterium</taxon>
    </lineage>
</organism>
<sequence length="294" mass="32262">MLAVAGDSAAGKRTLTAGLVAALGPDRCASFSADDYQRFDRAERRGLTVTSVHPDSNYVDVLEQHLQLLATGQPVLKPVYDHSVGRRSRPELFEPREFVIVHGVLPLYTRLSRACFDVAVYLDPAEDVRRSWKVRRDIAVRGYTAEQVDAAWEADEGTSAQVIRPQRSHADIVVRFATITGRDDPPGTQLSAEVLLRPTVSQPDLTQVLQPAVTGTAHLRLTRDTDGRPVDSLHVHGYASREENAIAEKLLWEALGDPNVQVPDALGDTGCGTRSTPLAITQMILLHHLLRGSR</sequence>
<evidence type="ECO:0000256" key="5">
    <source>
        <dbReference type="ARBA" id="ARBA00022567"/>
    </source>
</evidence>
<dbReference type="SUPFAM" id="SSF52540">
    <property type="entry name" value="P-loop containing nucleoside triphosphate hydrolases"/>
    <property type="match status" value="1"/>
</dbReference>
<comment type="similarity">
    <text evidence="2 11">Belongs to the phosphoribulokinase family.</text>
</comment>
<keyword evidence="4" id="KW-0602">Photosynthesis</keyword>
<dbReference type="InterPro" id="IPR006083">
    <property type="entry name" value="PRK/URK"/>
</dbReference>
<keyword evidence="14" id="KW-1185">Reference proteome</keyword>
<comment type="pathway">
    <text evidence="1">Carbohydrate biosynthesis; Calvin cycle.</text>
</comment>
<dbReference type="GO" id="GO:0008974">
    <property type="term" value="F:phosphoribulokinase activity"/>
    <property type="evidence" value="ECO:0007669"/>
    <property type="project" value="UniProtKB-EC"/>
</dbReference>